<sequence length="1811" mass="202536">MDPERTRLRLAAEDAMEKLFLNLALIETPEKLQGFVDKTVFTVLDKMDTEFKMVILKGKELLDHLTNRIKGSDSVQMKPDLYVDYVAQQTRHVPLTFAVTLLKTAINRMSEQEYVQYLPKLLTLLKTKAEQKLGHAANEVLFTLVNGIALLGNRRVETWPSGIMELFRDASVKRLIIQVIRDVIAFQYTDVNMVKNRAMLVTENVTGGQEPGIEMGAYSDIGLKIVVPGNTSITEMKVGFLNFLGKDVYTEVEAFPALVLGKANRVDKVNSIGEMQLRKVHIEPCVNDPTVVSQLFLWYLGRECAKDNVRTEIGKADIPLKMVILPLLVKSTTAATTFPGNYKVAFGALTQDPEESRPMKVQMLGAQFLQAIVEKMPARFLPNFGPIIFKQLTKLMMECEHRNVVAALYRSYGILGKKLPNLVAKNLDLLNETFEAVTTAPEDVIGAIQDCLVDWLPSYAAIQDPATLNMLETVVAQFVKVEKCALVALKYIAALNNTKSPIFRWLLVQCFNTGRYDLEKEASRLLQLSLAKPQFLPDFTALVNLFYKNLKIEYVTGNLEAAEHKGADLAKAVLTEKTYLIASIYLLAAAAAHSKCSGKFFGVMDDDLKLEEMPKIAGYLRTTEPETLKKFVEIVLTSVWEATNIDSSLLHICVLALSCAPSAPSSSLRHYVREKLRTVAQSSNRFEVCSVGARAFMHILDETEVENEFKQTVEKMTKLDKDFVPGSAWIVSQLSLHPKVVSQEAADVQKALFKSIQMRAAEPNIVLETQLSSLAEFLRMASNDPEKHSHLMSERPKEVVEPFIEVLSKILVSRKDTINMRMKESAAACLGFLSSIQDGFDVAIKAQLVTALFEAGEGPPLPELQFNVGDALFDSMCGEASDARRNVYLTAPEDLKLTTEIARIEDGCREILDKIIATKLSHANRHVRQAALVWLFCLTKRGSALRVTVVDKYIDRIQAAFINGLAEADAFTQDVASKGVGLVYSLAPKEMQQALVEQLIEALSTGRKATVKVTDDTVLFEEGQLGGDKTGGSISTYKEICSLATDMNQPDLVYKFLNLAGHNAKWNSKKGAAFGFGAVFEIARSELQPYVATLVPKLYRYTYDPDMNVQLAMRSIWKEVTSAQKNAIDTYANEILKECKSTMLNREWRVRESSCLALADLLAGHFTNAMCEQLGDILVDLLRVQDDVKESVRIAATRALKQVEKTIYKYGAEGMSTATNIIGNVLPVLVEKGIQSTVKSNRLFGLRCLMEMAKEAGKSLKPFLPTIIRCLLDALSETEPSVLNYLAVRADDSEREMLDDARSTAVRTSPMMTSLNDIIPLLDEEVYSEIGDIIQGCLRNSVGLTSRNGCAQWLTNICLRQQNMMRTCHSINGKLFNTLKAGLNDRNPAVRKQFSSTLSYILPFCPESSVEKLVQFVSESATSIEDEKRQAVYHVLRALVNQCPEFLFNYNKELLPVVFLATFDKIIPGDADAKRRHELWLELWNDMIPGTESAVRMYSTEMIDLAVNMMKNNPAYTVRSNSAAMLAQVFYHAGSGLSAEKADEFYTTIVEFLPGRIWEGKETVLNAVEALAEKSAEQLKQKWSKEEFEQKFAPLYKETQKKNVVYKSQAIKAAVSFCQNLSYVEGAEKLDEFLTEQIKKRNEDDDSDDEEGSKHQKITQKQEYLAIVAEFLAKLLVVYPDESKITLGLTTLFTILTDASVYWKAKHAAIRGLLVFVKQHDFTHPFNATLLFNTVIDVLQNSVLQRKTFAQDTCAVLQRLVELAKKLESFTFDEEVREALMKVVTSEEMAASPLCQEAVQEMVQGYGEKMC</sequence>
<evidence type="ECO:0000256" key="4">
    <source>
        <dbReference type="ARBA" id="ARBA00022942"/>
    </source>
</evidence>
<dbReference type="PANTHER" id="PTHR23346:SF19">
    <property type="entry name" value="PROTEASOME ADAPTER AND SCAFFOLD PROTEIN ECM29"/>
    <property type="match status" value="1"/>
</dbReference>
<dbReference type="EMBL" id="AZBU02000005">
    <property type="protein sequence ID" value="TKR75830.1"/>
    <property type="molecule type" value="Genomic_DNA"/>
</dbReference>
<reference evidence="7 8" key="2">
    <citation type="journal article" date="2019" name="G3 (Bethesda)">
        <title>Hybrid Assembly of the Genome of the Entomopathogenic Nematode Steinernema carpocapsae Identifies the X-Chromosome.</title>
        <authorList>
            <person name="Serra L."/>
            <person name="Macchietto M."/>
            <person name="Macias-Munoz A."/>
            <person name="McGill C.J."/>
            <person name="Rodriguez I.M."/>
            <person name="Rodriguez B."/>
            <person name="Murad R."/>
            <person name="Mortazavi A."/>
        </authorList>
    </citation>
    <scope>NUCLEOTIDE SEQUENCE [LARGE SCALE GENOMIC DNA]</scope>
    <source>
        <strain evidence="7 8">ALL</strain>
    </source>
</reference>
<evidence type="ECO:0000256" key="1">
    <source>
        <dbReference type="ARBA" id="ARBA00004496"/>
    </source>
</evidence>
<evidence type="ECO:0008006" key="9">
    <source>
        <dbReference type="Google" id="ProtNLM"/>
    </source>
</evidence>
<name>A0A4U5N0R2_STECR</name>
<feature type="domain" description="Proteasome adapter and scaffold protein ECM29 HEAT-repeat" evidence="6">
    <location>
        <begin position="1260"/>
        <end position="1419"/>
    </location>
</feature>
<keyword evidence="4" id="KW-0647">Proteasome</keyword>
<dbReference type="InterPro" id="IPR011989">
    <property type="entry name" value="ARM-like"/>
</dbReference>
<dbReference type="GO" id="GO:0005634">
    <property type="term" value="C:nucleus"/>
    <property type="evidence" value="ECO:0007669"/>
    <property type="project" value="TreeGrafter"/>
</dbReference>
<evidence type="ECO:0000256" key="3">
    <source>
        <dbReference type="ARBA" id="ARBA00022737"/>
    </source>
</evidence>
<evidence type="ECO:0000259" key="6">
    <source>
        <dbReference type="Pfam" id="PF24492"/>
    </source>
</evidence>
<dbReference type="GO" id="GO:0060090">
    <property type="term" value="F:molecular adaptor activity"/>
    <property type="evidence" value="ECO:0007669"/>
    <property type="project" value="InterPro"/>
</dbReference>
<dbReference type="OrthoDB" id="16066at2759"/>
<organism evidence="7 8">
    <name type="scientific">Steinernema carpocapsae</name>
    <name type="common">Entomopathogenic nematode</name>
    <dbReference type="NCBI Taxonomy" id="34508"/>
    <lineage>
        <taxon>Eukaryota</taxon>
        <taxon>Metazoa</taxon>
        <taxon>Ecdysozoa</taxon>
        <taxon>Nematoda</taxon>
        <taxon>Chromadorea</taxon>
        <taxon>Rhabditida</taxon>
        <taxon>Tylenchina</taxon>
        <taxon>Panagrolaimomorpha</taxon>
        <taxon>Strongyloidoidea</taxon>
        <taxon>Steinernematidae</taxon>
        <taxon>Steinernema</taxon>
    </lineage>
</organism>
<dbReference type="PANTHER" id="PTHR23346">
    <property type="entry name" value="TRANSLATIONAL ACTIVATOR GCN1-RELATED"/>
    <property type="match status" value="1"/>
</dbReference>
<protein>
    <recommendedName>
        <fullName evidence="9">TOG domain-containing protein</fullName>
    </recommendedName>
</protein>
<dbReference type="GO" id="GO:0043248">
    <property type="term" value="P:proteasome assembly"/>
    <property type="evidence" value="ECO:0007669"/>
    <property type="project" value="InterPro"/>
</dbReference>
<evidence type="ECO:0000313" key="8">
    <source>
        <dbReference type="Proteomes" id="UP000298663"/>
    </source>
</evidence>
<dbReference type="GO" id="GO:0005737">
    <property type="term" value="C:cytoplasm"/>
    <property type="evidence" value="ECO:0007669"/>
    <property type="project" value="UniProtKB-SubCell"/>
</dbReference>
<evidence type="ECO:0000256" key="2">
    <source>
        <dbReference type="ARBA" id="ARBA00022490"/>
    </source>
</evidence>
<evidence type="ECO:0000313" key="7">
    <source>
        <dbReference type="EMBL" id="TKR75830.1"/>
    </source>
</evidence>
<proteinExistence type="predicted"/>
<dbReference type="Gene3D" id="1.25.10.10">
    <property type="entry name" value="Leucine-rich Repeat Variant"/>
    <property type="match status" value="2"/>
</dbReference>
<evidence type="ECO:0000259" key="5">
    <source>
        <dbReference type="Pfam" id="PF13001"/>
    </source>
</evidence>
<dbReference type="SUPFAM" id="SSF48371">
    <property type="entry name" value="ARM repeat"/>
    <property type="match status" value="4"/>
</dbReference>
<accession>A0A4U5N0R2</accession>
<dbReference type="GO" id="GO:0000502">
    <property type="term" value="C:proteasome complex"/>
    <property type="evidence" value="ECO:0007669"/>
    <property type="project" value="UniProtKB-KW"/>
</dbReference>
<keyword evidence="2" id="KW-0963">Cytoplasm</keyword>
<dbReference type="InterPro" id="IPR016024">
    <property type="entry name" value="ARM-type_fold"/>
</dbReference>
<keyword evidence="8" id="KW-1185">Reference proteome</keyword>
<dbReference type="Pfam" id="PF24492">
    <property type="entry name" value="HEAT_ECM29"/>
    <property type="match status" value="1"/>
</dbReference>
<dbReference type="InterPro" id="IPR055443">
    <property type="entry name" value="HEAT_ECM29"/>
</dbReference>
<keyword evidence="3" id="KW-0677">Repeat</keyword>
<comment type="caution">
    <text evidence="7">The sequence shown here is derived from an EMBL/GenBank/DDBJ whole genome shotgun (WGS) entry which is preliminary data.</text>
</comment>
<dbReference type="Pfam" id="PF13001">
    <property type="entry name" value="ECM29_N"/>
    <property type="match status" value="1"/>
</dbReference>
<feature type="domain" description="Proteasome component Ecm29 N-terminal" evidence="5">
    <location>
        <begin position="17"/>
        <end position="509"/>
    </location>
</feature>
<dbReference type="InterPro" id="IPR024372">
    <property type="entry name" value="Ecm29_N"/>
</dbReference>
<comment type="subcellular location">
    <subcellularLocation>
        <location evidence="1">Cytoplasm</location>
    </subcellularLocation>
</comment>
<dbReference type="Proteomes" id="UP000298663">
    <property type="component" value="Unassembled WGS sequence"/>
</dbReference>
<gene>
    <name evidence="7" type="ORF">L596_017067</name>
</gene>
<dbReference type="STRING" id="34508.A0A4U5N0R2"/>
<dbReference type="GO" id="GO:0036503">
    <property type="term" value="P:ERAD pathway"/>
    <property type="evidence" value="ECO:0007669"/>
    <property type="project" value="TreeGrafter"/>
</dbReference>
<reference evidence="7 8" key="1">
    <citation type="journal article" date="2015" name="Genome Biol.">
        <title>Comparative genomics of Steinernema reveals deeply conserved gene regulatory networks.</title>
        <authorList>
            <person name="Dillman A.R."/>
            <person name="Macchietto M."/>
            <person name="Porter C.F."/>
            <person name="Rogers A."/>
            <person name="Williams B."/>
            <person name="Antoshechkin I."/>
            <person name="Lee M.M."/>
            <person name="Goodwin Z."/>
            <person name="Lu X."/>
            <person name="Lewis E.E."/>
            <person name="Goodrich-Blair H."/>
            <person name="Stock S.P."/>
            <person name="Adams B.J."/>
            <person name="Sternberg P.W."/>
            <person name="Mortazavi A."/>
        </authorList>
    </citation>
    <scope>NUCLEOTIDE SEQUENCE [LARGE SCALE GENOMIC DNA]</scope>
    <source>
        <strain evidence="7 8">ALL</strain>
    </source>
</reference>